<sequence length="130" mass="14459">MTLSWLGTPYRHQASQKGFGTDCLGLIRGVYRELCGSEGEQPPPYPRRLCGPEEPLLDAARRSLVARDKAGIGDVLLFRMRRSMPVSHCGILIAPDRFVHAYEGQAVISTPLSEFWQTRISGVFAFPEVP</sequence>
<dbReference type="EMBL" id="JBHRVA010000003">
    <property type="protein sequence ID" value="MFC3303519.1"/>
    <property type="molecule type" value="Genomic_DNA"/>
</dbReference>
<dbReference type="Gene3D" id="3.90.1720.10">
    <property type="entry name" value="endopeptidase domain like (from Nostoc punctiforme)"/>
    <property type="match status" value="1"/>
</dbReference>
<dbReference type="RefSeq" id="WP_229786240.1">
    <property type="nucleotide sequence ID" value="NZ_BMXU01000002.1"/>
</dbReference>
<name>A0ABV7MDG9_9PROT</name>
<dbReference type="Pfam" id="PF00877">
    <property type="entry name" value="NLPC_P60"/>
    <property type="match status" value="1"/>
</dbReference>
<keyword evidence="2" id="KW-0645">Protease</keyword>
<evidence type="ECO:0000313" key="7">
    <source>
        <dbReference type="Proteomes" id="UP001595607"/>
    </source>
</evidence>
<accession>A0ABV7MDG9</accession>
<dbReference type="InterPro" id="IPR038765">
    <property type="entry name" value="Papain-like_cys_pep_sf"/>
</dbReference>
<dbReference type="NCBIfam" id="TIGR02219">
    <property type="entry name" value="phage_NlpC_fam"/>
    <property type="match status" value="1"/>
</dbReference>
<evidence type="ECO:0000256" key="3">
    <source>
        <dbReference type="ARBA" id="ARBA00022801"/>
    </source>
</evidence>
<proteinExistence type="inferred from homology"/>
<protein>
    <submittedName>
        <fullName evidence="6">NlpC/P60 family protein</fullName>
    </submittedName>
</protein>
<dbReference type="SUPFAM" id="SSF54001">
    <property type="entry name" value="Cysteine proteinases"/>
    <property type="match status" value="1"/>
</dbReference>
<dbReference type="Proteomes" id="UP001595607">
    <property type="component" value="Unassembled WGS sequence"/>
</dbReference>
<evidence type="ECO:0000259" key="5">
    <source>
        <dbReference type="PROSITE" id="PS51935"/>
    </source>
</evidence>
<feature type="domain" description="NlpC/P60" evidence="5">
    <location>
        <begin position="1"/>
        <end position="127"/>
    </location>
</feature>
<keyword evidence="4" id="KW-0788">Thiol protease</keyword>
<comment type="similarity">
    <text evidence="1">Belongs to the peptidase C40 family.</text>
</comment>
<keyword evidence="7" id="KW-1185">Reference proteome</keyword>
<reference evidence="7" key="1">
    <citation type="journal article" date="2019" name="Int. J. Syst. Evol. Microbiol.">
        <title>The Global Catalogue of Microorganisms (GCM) 10K type strain sequencing project: providing services to taxonomists for standard genome sequencing and annotation.</title>
        <authorList>
            <consortium name="The Broad Institute Genomics Platform"/>
            <consortium name="The Broad Institute Genome Sequencing Center for Infectious Disease"/>
            <person name="Wu L."/>
            <person name="Ma J."/>
        </authorList>
    </citation>
    <scope>NUCLEOTIDE SEQUENCE [LARGE SCALE GENOMIC DNA]</scope>
    <source>
        <strain evidence="7">KCTC 22245</strain>
    </source>
</reference>
<evidence type="ECO:0000256" key="2">
    <source>
        <dbReference type="ARBA" id="ARBA00022670"/>
    </source>
</evidence>
<keyword evidence="3" id="KW-0378">Hydrolase</keyword>
<dbReference type="PROSITE" id="PS51935">
    <property type="entry name" value="NLPC_P60"/>
    <property type="match status" value="1"/>
</dbReference>
<evidence type="ECO:0000313" key="6">
    <source>
        <dbReference type="EMBL" id="MFC3303519.1"/>
    </source>
</evidence>
<dbReference type="InterPro" id="IPR011929">
    <property type="entry name" value="Phage_pept_NlpC/P60"/>
</dbReference>
<comment type="caution">
    <text evidence="6">The sequence shown here is derived from an EMBL/GenBank/DDBJ whole genome shotgun (WGS) entry which is preliminary data.</text>
</comment>
<evidence type="ECO:0000256" key="1">
    <source>
        <dbReference type="ARBA" id="ARBA00007074"/>
    </source>
</evidence>
<evidence type="ECO:0000256" key="4">
    <source>
        <dbReference type="ARBA" id="ARBA00022807"/>
    </source>
</evidence>
<gene>
    <name evidence="6" type="ORF">ACFONP_12345</name>
</gene>
<organism evidence="6 7">
    <name type="scientific">Parvularcula lutaonensis</name>
    <dbReference type="NCBI Taxonomy" id="491923"/>
    <lineage>
        <taxon>Bacteria</taxon>
        <taxon>Pseudomonadati</taxon>
        <taxon>Pseudomonadota</taxon>
        <taxon>Alphaproteobacteria</taxon>
        <taxon>Parvularculales</taxon>
        <taxon>Parvularculaceae</taxon>
        <taxon>Parvularcula</taxon>
    </lineage>
</organism>
<dbReference type="InterPro" id="IPR000064">
    <property type="entry name" value="NLP_P60_dom"/>
</dbReference>